<dbReference type="PANTHER" id="PTHR24193:SF121">
    <property type="entry name" value="ADA2A-CONTAINING COMPLEX COMPONENT 3, ISOFORM D"/>
    <property type="match status" value="1"/>
</dbReference>
<dbReference type="PROSITE" id="PS50297">
    <property type="entry name" value="ANK_REP_REGION"/>
    <property type="match status" value="1"/>
</dbReference>
<dbReference type="SUPFAM" id="SSF48403">
    <property type="entry name" value="Ankyrin repeat"/>
    <property type="match status" value="1"/>
</dbReference>
<accession>A0ABR1RY51</accession>
<evidence type="ECO:0000256" key="3">
    <source>
        <dbReference type="PROSITE-ProRule" id="PRU00023"/>
    </source>
</evidence>
<proteinExistence type="predicted"/>
<reference evidence="5 6" key="1">
    <citation type="submission" date="2023-01" db="EMBL/GenBank/DDBJ databases">
        <title>Analysis of 21 Apiospora genomes using comparative genomics revels a genus with tremendous synthesis potential of carbohydrate active enzymes and secondary metabolites.</title>
        <authorList>
            <person name="Sorensen T."/>
        </authorList>
    </citation>
    <scope>NUCLEOTIDE SEQUENCE [LARGE SCALE GENOMIC DNA]</scope>
    <source>
        <strain evidence="5 6">CBS 33761</strain>
    </source>
</reference>
<protein>
    <recommendedName>
        <fullName evidence="7">Ankyrin</fullName>
    </recommendedName>
</protein>
<evidence type="ECO:0000313" key="6">
    <source>
        <dbReference type="Proteomes" id="UP001444661"/>
    </source>
</evidence>
<comment type="caution">
    <text evidence="5">The sequence shown here is derived from an EMBL/GenBank/DDBJ whole genome shotgun (WGS) entry which is preliminary data.</text>
</comment>
<evidence type="ECO:0008006" key="7">
    <source>
        <dbReference type="Google" id="ProtNLM"/>
    </source>
</evidence>
<dbReference type="EMBL" id="JAQQWK010000012">
    <property type="protein sequence ID" value="KAK8022673.1"/>
    <property type="molecule type" value="Genomic_DNA"/>
</dbReference>
<keyword evidence="2 3" id="KW-0040">ANK repeat</keyword>
<dbReference type="Gene3D" id="1.25.40.20">
    <property type="entry name" value="Ankyrin repeat-containing domain"/>
    <property type="match status" value="2"/>
</dbReference>
<keyword evidence="6" id="KW-1185">Reference proteome</keyword>
<organism evidence="5 6">
    <name type="scientific">Apiospora rasikravindrae</name>
    <dbReference type="NCBI Taxonomy" id="990691"/>
    <lineage>
        <taxon>Eukaryota</taxon>
        <taxon>Fungi</taxon>
        <taxon>Dikarya</taxon>
        <taxon>Ascomycota</taxon>
        <taxon>Pezizomycotina</taxon>
        <taxon>Sordariomycetes</taxon>
        <taxon>Xylariomycetidae</taxon>
        <taxon>Amphisphaeriales</taxon>
        <taxon>Apiosporaceae</taxon>
        <taxon>Apiospora</taxon>
    </lineage>
</organism>
<dbReference type="PROSITE" id="PS50088">
    <property type="entry name" value="ANK_REPEAT"/>
    <property type="match status" value="1"/>
</dbReference>
<evidence type="ECO:0000256" key="2">
    <source>
        <dbReference type="ARBA" id="ARBA00023043"/>
    </source>
</evidence>
<dbReference type="Pfam" id="PF12796">
    <property type="entry name" value="Ank_2"/>
    <property type="match status" value="1"/>
</dbReference>
<dbReference type="PANTHER" id="PTHR24193">
    <property type="entry name" value="ANKYRIN REPEAT PROTEIN"/>
    <property type="match status" value="1"/>
</dbReference>
<evidence type="ECO:0000256" key="4">
    <source>
        <dbReference type="SAM" id="MobiDB-lite"/>
    </source>
</evidence>
<evidence type="ECO:0000256" key="1">
    <source>
        <dbReference type="ARBA" id="ARBA00022737"/>
    </source>
</evidence>
<feature type="region of interest" description="Disordered" evidence="4">
    <location>
        <begin position="398"/>
        <end position="431"/>
    </location>
</feature>
<dbReference type="SMART" id="SM00248">
    <property type="entry name" value="ANK"/>
    <property type="match status" value="6"/>
</dbReference>
<keyword evidence="1" id="KW-0677">Repeat</keyword>
<feature type="repeat" description="ANK" evidence="3">
    <location>
        <begin position="128"/>
        <end position="161"/>
    </location>
</feature>
<sequence length="431" mass="48152">MNWISGFMCVPPRGLGKVFQQINPAIGNEVPFGYYTNCMERPFTLNPLDISILRGHREAAEYLASFYDDTRIDDLSIDEQTGRLVSIKDWDPIVHPLHLACYMGMTEVVKIIVDKGGADVNTVSAPLAFATPLMLAVTRRHNDDIINYLLVHGADVTIQDEQKRSALEYALQFKAPENARRMVTMGCSVDIWMWSGNPHITTYSFCALYQSMTNDANLEVTQAIFREHPELPDLLWRICLHRIFNTSSSSERTIRWCVEKGLGLGPVREGELTEELPRLFRQARSLGSSALHYVASDPKLPADILEALVEKRPQDINLASVKGGWTPLSLAIGNCGPKSQQVALLLSKGADPSTLPEKEKALLESAQVKKSDAEIEEVRKRYRTSREIAKDELHAQIAEQRAEQQRGRRPNGASPPDRSGVCRGVASPCRE</sequence>
<dbReference type="InterPro" id="IPR002110">
    <property type="entry name" value="Ankyrin_rpt"/>
</dbReference>
<evidence type="ECO:0000313" key="5">
    <source>
        <dbReference type="EMBL" id="KAK8022673.1"/>
    </source>
</evidence>
<gene>
    <name evidence="5" type="ORF">PG993_013440</name>
</gene>
<dbReference type="InterPro" id="IPR050663">
    <property type="entry name" value="Ankyrin-SOCS_Box"/>
</dbReference>
<dbReference type="InterPro" id="IPR036770">
    <property type="entry name" value="Ankyrin_rpt-contain_sf"/>
</dbReference>
<dbReference type="Proteomes" id="UP001444661">
    <property type="component" value="Unassembled WGS sequence"/>
</dbReference>
<name>A0ABR1RY51_9PEZI</name>